<dbReference type="RefSeq" id="WP_268057735.1">
    <property type="nucleotide sequence ID" value="NZ_JAPOHA010000004.1"/>
</dbReference>
<evidence type="ECO:0000256" key="1">
    <source>
        <dbReference type="SAM" id="Phobius"/>
    </source>
</evidence>
<keyword evidence="3" id="KW-1185">Reference proteome</keyword>
<keyword evidence="1" id="KW-0472">Membrane</keyword>
<evidence type="ECO:0000313" key="2">
    <source>
        <dbReference type="EMBL" id="MCY1713714.1"/>
    </source>
</evidence>
<reference evidence="2 3" key="1">
    <citation type="submission" date="2022-11" db="EMBL/GenBank/DDBJ databases">
        <authorList>
            <person name="Caiyu Z."/>
        </authorList>
    </citation>
    <scope>NUCLEOTIDE SEQUENCE [LARGE SCALE GENOMIC DNA]</scope>
    <source>
        <strain evidence="2 3">YR-4</strain>
    </source>
</reference>
<protein>
    <submittedName>
        <fullName evidence="2">DUF4321 domain-containing protein</fullName>
    </submittedName>
</protein>
<feature type="transmembrane region" description="Helical" evidence="1">
    <location>
        <begin position="58"/>
        <end position="82"/>
    </location>
</feature>
<accession>A0ABT4BS96</accession>
<name>A0ABT4BS96_9FIRM</name>
<keyword evidence="1" id="KW-1133">Transmembrane helix</keyword>
<dbReference type="EMBL" id="JAPOHA010000004">
    <property type="protein sequence ID" value="MCY1713714.1"/>
    <property type="molecule type" value="Genomic_DNA"/>
</dbReference>
<dbReference type="PROSITE" id="PS51257">
    <property type="entry name" value="PROKAR_LIPOPROTEIN"/>
    <property type="match status" value="1"/>
</dbReference>
<sequence length="88" mass="9378">MKKNGIRTLLLMILLVLAVVLGQVIGTSCAGMKTLSWLGACAKFGLSPVDLDLSVVKFTFGMTVSINVAQAILLLAAILAYIKIKVRE</sequence>
<dbReference type="Proteomes" id="UP001082703">
    <property type="component" value="Unassembled WGS sequence"/>
</dbReference>
<dbReference type="Pfam" id="PF14209">
    <property type="entry name" value="DUF4321"/>
    <property type="match status" value="1"/>
</dbReference>
<organism evidence="2 3">
    <name type="scientific">Caproiciproducens galactitolivorans</name>
    <dbReference type="NCBI Taxonomy" id="642589"/>
    <lineage>
        <taxon>Bacteria</taxon>
        <taxon>Bacillati</taxon>
        <taxon>Bacillota</taxon>
        <taxon>Clostridia</taxon>
        <taxon>Eubacteriales</taxon>
        <taxon>Acutalibacteraceae</taxon>
        <taxon>Caproiciproducens</taxon>
    </lineage>
</organism>
<evidence type="ECO:0000313" key="3">
    <source>
        <dbReference type="Proteomes" id="UP001082703"/>
    </source>
</evidence>
<comment type="caution">
    <text evidence="2">The sequence shown here is derived from an EMBL/GenBank/DDBJ whole genome shotgun (WGS) entry which is preliminary data.</text>
</comment>
<gene>
    <name evidence="2" type="ORF">OUY18_05525</name>
</gene>
<keyword evidence="1" id="KW-0812">Transmembrane</keyword>
<dbReference type="InterPro" id="IPR025470">
    <property type="entry name" value="DUF4321"/>
</dbReference>
<proteinExistence type="predicted"/>